<dbReference type="PROSITE" id="PS00420">
    <property type="entry name" value="SRCR_1"/>
    <property type="match status" value="1"/>
</dbReference>
<keyword evidence="4" id="KW-0677">Repeat</keyword>
<feature type="non-terminal residue" evidence="9">
    <location>
        <position position="1"/>
    </location>
</feature>
<dbReference type="FunFam" id="3.10.250.10:FF:000006">
    <property type="entry name" value="neurotrypsin isoform X2"/>
    <property type="match status" value="1"/>
</dbReference>
<dbReference type="GO" id="GO:0016020">
    <property type="term" value="C:membrane"/>
    <property type="evidence" value="ECO:0007669"/>
    <property type="project" value="InterPro"/>
</dbReference>
<proteinExistence type="predicted"/>
<dbReference type="OrthoDB" id="536948at2759"/>
<dbReference type="SMART" id="SM00202">
    <property type="entry name" value="SR"/>
    <property type="match status" value="1"/>
</dbReference>
<accession>A0A7K6SCY7</accession>
<dbReference type="InterPro" id="IPR001190">
    <property type="entry name" value="SRCR"/>
</dbReference>
<dbReference type="InterPro" id="IPR036772">
    <property type="entry name" value="SRCR-like_dom_sf"/>
</dbReference>
<comment type="caution">
    <text evidence="7">Lacks conserved residue(s) required for the propagation of feature annotation.</text>
</comment>
<evidence type="ECO:0000259" key="8">
    <source>
        <dbReference type="PROSITE" id="PS50287"/>
    </source>
</evidence>
<feature type="domain" description="SRCR" evidence="8">
    <location>
        <begin position="109"/>
        <end position="153"/>
    </location>
</feature>
<name>A0A7K6SCY7_9AVES</name>
<feature type="disulfide bond" evidence="7">
    <location>
        <begin position="18"/>
        <end position="82"/>
    </location>
</feature>
<evidence type="ECO:0000313" key="10">
    <source>
        <dbReference type="Proteomes" id="UP000570016"/>
    </source>
</evidence>
<reference evidence="9 10" key="1">
    <citation type="submission" date="2019-09" db="EMBL/GenBank/DDBJ databases">
        <title>Bird 10,000 Genomes (B10K) Project - Family phase.</title>
        <authorList>
            <person name="Zhang G."/>
        </authorList>
    </citation>
    <scope>NUCLEOTIDE SEQUENCE [LARGE SCALE GENOMIC DNA]</scope>
    <source>
        <strain evidence="9">B10K-DU-029-58</strain>
        <tissue evidence="9">Muscle</tissue>
    </source>
</reference>
<feature type="domain" description="SRCR" evidence="8">
    <location>
        <begin position="1"/>
        <end position="93"/>
    </location>
</feature>
<feature type="disulfide bond" evidence="7">
    <location>
        <begin position="62"/>
        <end position="72"/>
    </location>
</feature>
<evidence type="ECO:0000256" key="6">
    <source>
        <dbReference type="ARBA" id="ARBA00023180"/>
    </source>
</evidence>
<comment type="caution">
    <text evidence="9">The sequence shown here is derived from an EMBL/GenBank/DDBJ whole genome shotgun (WGS) entry which is preliminary data.</text>
</comment>
<protein>
    <submittedName>
        <fullName evidence="9">DMBT1 protein</fullName>
    </submittedName>
</protein>
<feature type="non-terminal residue" evidence="9">
    <location>
        <position position="153"/>
    </location>
</feature>
<dbReference type="AlphaFoldDB" id="A0A7K6SCY7"/>
<evidence type="ECO:0000256" key="2">
    <source>
        <dbReference type="ARBA" id="ARBA00022525"/>
    </source>
</evidence>
<keyword evidence="2" id="KW-0964">Secreted</keyword>
<dbReference type="Pfam" id="PF00530">
    <property type="entry name" value="SRCR"/>
    <property type="match status" value="2"/>
</dbReference>
<evidence type="ECO:0000313" key="9">
    <source>
        <dbReference type="EMBL" id="NWW95465.1"/>
    </source>
</evidence>
<feature type="disulfide bond" evidence="7">
    <location>
        <begin position="31"/>
        <end position="92"/>
    </location>
</feature>
<evidence type="ECO:0000256" key="5">
    <source>
        <dbReference type="ARBA" id="ARBA00023157"/>
    </source>
</evidence>
<organism evidence="9 10">
    <name type="scientific">Rhynochetos jubatus</name>
    <name type="common">kagu</name>
    <dbReference type="NCBI Taxonomy" id="54386"/>
    <lineage>
        <taxon>Eukaryota</taxon>
        <taxon>Metazoa</taxon>
        <taxon>Chordata</taxon>
        <taxon>Craniata</taxon>
        <taxon>Vertebrata</taxon>
        <taxon>Euteleostomi</taxon>
        <taxon>Archelosauria</taxon>
        <taxon>Archosauria</taxon>
        <taxon>Dinosauria</taxon>
        <taxon>Saurischia</taxon>
        <taxon>Theropoda</taxon>
        <taxon>Coelurosauria</taxon>
        <taxon>Aves</taxon>
        <taxon>Neognathae</taxon>
        <taxon>Neoaves</taxon>
        <taxon>Phaethontimorphae</taxon>
        <taxon>Eurypygiformes</taxon>
        <taxon>Rhynochetidae</taxon>
        <taxon>Rhynochetos</taxon>
    </lineage>
</organism>
<dbReference type="PANTHER" id="PTHR48071:SF15">
    <property type="entry name" value="SRCR DOMAIN-CONTAINING PROTEIN"/>
    <property type="match status" value="1"/>
</dbReference>
<evidence type="ECO:0000256" key="1">
    <source>
        <dbReference type="ARBA" id="ARBA00004613"/>
    </source>
</evidence>
<keyword evidence="10" id="KW-1185">Reference proteome</keyword>
<evidence type="ECO:0000256" key="3">
    <source>
        <dbReference type="ARBA" id="ARBA00022729"/>
    </source>
</evidence>
<evidence type="ECO:0000256" key="7">
    <source>
        <dbReference type="PROSITE-ProRule" id="PRU00196"/>
    </source>
</evidence>
<dbReference type="PRINTS" id="PR00258">
    <property type="entry name" value="SPERACTRCPTR"/>
</dbReference>
<dbReference type="SUPFAM" id="SSF56487">
    <property type="entry name" value="SRCR-like"/>
    <property type="match status" value="2"/>
</dbReference>
<evidence type="ECO:0000256" key="4">
    <source>
        <dbReference type="ARBA" id="ARBA00022737"/>
    </source>
</evidence>
<keyword evidence="6" id="KW-0325">Glycoprotein</keyword>
<dbReference type="EMBL" id="VZRY01005937">
    <property type="protein sequence ID" value="NWW95465.1"/>
    <property type="molecule type" value="Genomic_DNA"/>
</dbReference>
<gene>
    <name evidence="9" type="primary">Dmbt1_6</name>
    <name evidence="9" type="ORF">RHYJUB_R11436</name>
</gene>
<dbReference type="Gene3D" id="3.10.250.10">
    <property type="entry name" value="SRCR-like domain"/>
    <property type="match status" value="2"/>
</dbReference>
<dbReference type="PANTHER" id="PTHR48071">
    <property type="entry name" value="SRCR DOMAIN-CONTAINING PROTEIN"/>
    <property type="match status" value="1"/>
</dbReference>
<dbReference type="PROSITE" id="PS50287">
    <property type="entry name" value="SRCR_2"/>
    <property type="match status" value="2"/>
</dbReference>
<keyword evidence="3" id="KW-0732">Signal</keyword>
<sequence>RCAGRLEVFWEQQWGTVCDDSWNLLADIVVCRQLDCGSPLPGSGSAQFGQGTGRIWLDDVVCNGMEDDLSACRTKPWGEHNCNHEEDVRVVCSVCFSFFNVEINNAFKLQLVNGPSLCVGRVEVLYSQHWGTPCGDKWDITDVEVVCWQLGCG</sequence>
<dbReference type="Proteomes" id="UP000570016">
    <property type="component" value="Unassembled WGS sequence"/>
</dbReference>
<comment type="subcellular location">
    <subcellularLocation>
        <location evidence="1">Secreted</location>
    </subcellularLocation>
</comment>
<keyword evidence="5 7" id="KW-1015">Disulfide bond</keyword>